<dbReference type="AlphaFoldDB" id="A0A4R2EUE0"/>
<dbReference type="OrthoDB" id="1108503at2"/>
<feature type="transmembrane region" description="Helical" evidence="2">
    <location>
        <begin position="7"/>
        <end position="27"/>
    </location>
</feature>
<keyword evidence="2" id="KW-0812">Transmembrane</keyword>
<proteinExistence type="predicted"/>
<dbReference type="PANTHER" id="PTHR30441:SF4">
    <property type="entry name" value="PROTEIN ASMA"/>
    <property type="match status" value="1"/>
</dbReference>
<feature type="compositionally biased region" description="Polar residues" evidence="1">
    <location>
        <begin position="825"/>
        <end position="837"/>
    </location>
</feature>
<keyword evidence="4" id="KW-1185">Reference proteome</keyword>
<dbReference type="InterPro" id="IPR052894">
    <property type="entry name" value="AsmA-related"/>
</dbReference>
<comment type="caution">
    <text evidence="3">The sequence shown here is derived from an EMBL/GenBank/DDBJ whole genome shotgun (WGS) entry which is preliminary data.</text>
</comment>
<dbReference type="EMBL" id="SLWB01000002">
    <property type="protein sequence ID" value="TCN72245.1"/>
    <property type="molecule type" value="Genomic_DNA"/>
</dbReference>
<evidence type="ECO:0000313" key="3">
    <source>
        <dbReference type="EMBL" id="TCN72245.1"/>
    </source>
</evidence>
<gene>
    <name evidence="3" type="ORF">CLV25_102209</name>
</gene>
<protein>
    <submittedName>
        <fullName evidence="3">AsmA-like protein</fullName>
    </submittedName>
</protein>
<dbReference type="PANTHER" id="PTHR30441">
    <property type="entry name" value="DUF748 DOMAIN-CONTAINING PROTEIN"/>
    <property type="match status" value="1"/>
</dbReference>
<evidence type="ECO:0000313" key="4">
    <source>
        <dbReference type="Proteomes" id="UP000294830"/>
    </source>
</evidence>
<keyword evidence="2" id="KW-0472">Membrane</keyword>
<organism evidence="3 4">
    <name type="scientific">Acetobacteroides hydrogenigenes</name>
    <dbReference type="NCBI Taxonomy" id="979970"/>
    <lineage>
        <taxon>Bacteria</taxon>
        <taxon>Pseudomonadati</taxon>
        <taxon>Bacteroidota</taxon>
        <taxon>Bacteroidia</taxon>
        <taxon>Bacteroidales</taxon>
        <taxon>Rikenellaceae</taxon>
        <taxon>Acetobacteroides</taxon>
    </lineage>
</organism>
<sequence>MKRRVAKIVFFSTIGAVFLLTLMGFIFQDKIISSALDNIRKNIRSRITIGDASFSLIKDFPYASIRLYDVSILSTKDIARKDFRQIIKPDTLLKARALNIRLNVLDLINNKITLKQIAIKDGELNLLVDKRGKNNYQIVKKSKEGEKKEEILLKVNEVKIQRTKLRFINLNKQIALVNTVKNLKSNGRFSLNTFDVKSKADVIVNQLAIGKISYVSSKRFEFSGRIKSAAYKSFNFADFIVTYKSNKLTVDGGFSTENNFYVDAAISGTDLVLKEMNELIPKVSQNLEKINFEGKVNISAKAVGFWNNKHHPFVYGEFDVRGGKSELLTDKSIASVNMKGSFSNGKGDINKAFITLDSYKVNTNFGDFEGKFTLTNFNKPLISLSSNFNLFISQLNEAYHIDSTKQIDGTVIGNITANGIVDFDSLSVLKLVRLVNNGNFKLSEVSFPINGNRYNILKGEISFIPTITKANISFISNSINGEISATVSDLYDGLMLEKPFNVDITANTKDINFDNLLSLNFKKNKSTIKKELNLANLTLNVKSKSAILRGVRMNNLEAIIQKEGSTIAFSHLNANAFGGKVNMVGKIEPNLKNKIDVDLYAQVDSISIESLFSSFNNFGQKTLTNQNIRGTASGDIAFRGQHFQNGKLDIKSIDCVSNITISNGQLIKFEPAYKLSKYIDLKELENIRFANLKNQITIKNGMVNIPAMYIASTAINLGLIGTHSFDGDYSYRVKLALKDVLFKKARSGLRKQISQQEFEDNTLLYFKIEGNSKTSKVSYDWSGKSWHLPELAPINGTPKKVEEPKPSAPPKSFKLQWDGEEVSTQRKATGQQPTAQVKNERKEPKKEEKKTKFKVEWDE</sequence>
<feature type="region of interest" description="Disordered" evidence="1">
    <location>
        <begin position="795"/>
        <end position="859"/>
    </location>
</feature>
<name>A0A4R2EUE0_9BACT</name>
<accession>A0A4R2EUE0</accession>
<dbReference type="GO" id="GO:0090313">
    <property type="term" value="P:regulation of protein targeting to membrane"/>
    <property type="evidence" value="ECO:0007669"/>
    <property type="project" value="TreeGrafter"/>
</dbReference>
<evidence type="ECO:0000256" key="1">
    <source>
        <dbReference type="SAM" id="MobiDB-lite"/>
    </source>
</evidence>
<reference evidence="3 4" key="1">
    <citation type="submission" date="2019-03" db="EMBL/GenBank/DDBJ databases">
        <title>Genomic Encyclopedia of Archaeal and Bacterial Type Strains, Phase II (KMG-II): from individual species to whole genera.</title>
        <authorList>
            <person name="Goeker M."/>
        </authorList>
    </citation>
    <scope>NUCLEOTIDE SEQUENCE [LARGE SCALE GENOMIC DNA]</scope>
    <source>
        <strain evidence="3 4">RL-C</strain>
    </source>
</reference>
<keyword evidence="2" id="KW-1133">Transmembrane helix</keyword>
<dbReference type="GO" id="GO:0005886">
    <property type="term" value="C:plasma membrane"/>
    <property type="evidence" value="ECO:0007669"/>
    <property type="project" value="TreeGrafter"/>
</dbReference>
<dbReference type="Proteomes" id="UP000294830">
    <property type="component" value="Unassembled WGS sequence"/>
</dbReference>
<feature type="compositionally biased region" description="Basic and acidic residues" evidence="1">
    <location>
        <begin position="838"/>
        <end position="859"/>
    </location>
</feature>
<evidence type="ECO:0000256" key="2">
    <source>
        <dbReference type="SAM" id="Phobius"/>
    </source>
</evidence>
<dbReference type="RefSeq" id="WP_131838302.1">
    <property type="nucleotide sequence ID" value="NZ_SLWB01000002.1"/>
</dbReference>